<dbReference type="PROSITE" id="PS51471">
    <property type="entry name" value="FE2OG_OXY"/>
    <property type="match status" value="1"/>
</dbReference>
<evidence type="ECO:0000313" key="4">
    <source>
        <dbReference type="EMBL" id="CZR62926.1"/>
    </source>
</evidence>
<dbReference type="STRING" id="576137.A0A1L7XD60"/>
<dbReference type="GO" id="GO:0008198">
    <property type="term" value="F:ferrous iron binding"/>
    <property type="evidence" value="ECO:0007669"/>
    <property type="project" value="TreeGrafter"/>
</dbReference>
<dbReference type="PANTHER" id="PTHR31573:SF4">
    <property type="entry name" value="FE2OG DIOXYGENASE DOMAIN-CONTAINING PROTEIN"/>
    <property type="match status" value="1"/>
</dbReference>
<evidence type="ECO:0000256" key="2">
    <source>
        <dbReference type="SAM" id="MobiDB-lite"/>
    </source>
</evidence>
<dbReference type="OrthoDB" id="2163491at2759"/>
<protein>
    <recommendedName>
        <fullName evidence="3">Fe2OG dioxygenase domain-containing protein</fullName>
    </recommendedName>
</protein>
<evidence type="ECO:0000313" key="5">
    <source>
        <dbReference type="Proteomes" id="UP000184330"/>
    </source>
</evidence>
<dbReference type="InterPro" id="IPR005123">
    <property type="entry name" value="Oxoglu/Fe-dep_dioxygenase_dom"/>
</dbReference>
<organism evidence="4 5">
    <name type="scientific">Phialocephala subalpina</name>
    <dbReference type="NCBI Taxonomy" id="576137"/>
    <lineage>
        <taxon>Eukaryota</taxon>
        <taxon>Fungi</taxon>
        <taxon>Dikarya</taxon>
        <taxon>Ascomycota</taxon>
        <taxon>Pezizomycotina</taxon>
        <taxon>Leotiomycetes</taxon>
        <taxon>Helotiales</taxon>
        <taxon>Mollisiaceae</taxon>
        <taxon>Phialocephala</taxon>
        <taxon>Phialocephala fortinii species complex</taxon>
    </lineage>
</organism>
<evidence type="ECO:0000259" key="3">
    <source>
        <dbReference type="PROSITE" id="PS51471"/>
    </source>
</evidence>
<dbReference type="InterPro" id="IPR032852">
    <property type="entry name" value="ALKBH2"/>
</dbReference>
<reference evidence="4 5" key="1">
    <citation type="submission" date="2016-03" db="EMBL/GenBank/DDBJ databases">
        <authorList>
            <person name="Ploux O."/>
        </authorList>
    </citation>
    <scope>NUCLEOTIDE SEQUENCE [LARGE SCALE GENOMIC DNA]</scope>
    <source>
        <strain evidence="4 5">UAMH 11012</strain>
    </source>
</reference>
<dbReference type="InterPro" id="IPR027450">
    <property type="entry name" value="AlkB-like"/>
</dbReference>
<dbReference type="InterPro" id="IPR037151">
    <property type="entry name" value="AlkB-like_sf"/>
</dbReference>
<name>A0A1L7XD60_9HELO</name>
<dbReference type="Gene3D" id="2.60.120.590">
    <property type="entry name" value="Alpha-ketoglutarate-dependent dioxygenase AlkB-like"/>
    <property type="match status" value="1"/>
</dbReference>
<sequence>MSLAIDIISPTADPMSLTVDPMTLVTDTVSTAMGTMSVTTSITMPSLVVRLKLDVGKAQDILNSPATSTRRRTLRKTAASAVEKSASRLTKRSSVGEEAPAIKVSASQLAKKRSLDEEADFELHNDDHSTDIDSAESLPSPKPSKRVRGQAKKVQNVPYHSDKTLAKPEPHDKPLVWAAKRQQLCETLPAYRAYQSGAYTNNGILHGFLIDAEVGALDKFDDQIIITTVGGDREKDDAGNTVQKTASDTKAAGLASIRAKENGSAVLVIAGQGNNLSPSKLPHYYNVLGWFKVTDVWRETEIKVWKIRFEKIDLTEKSWWAENGLYLDAPAPLTPNYDSPKAGSSVCQHCQKSSKEIYEQGWTCLETTCINFFKFDGNANPLGELSYNVAFLTERTRYSGPNPGPVAPPLPTQQDLDNAHSPYDERFKKGIVCPDCGCCSRRVDWHQWACENPECSFVHHLNARSVSVVQAIADSPTSKILTEYTYPSIRTGEMIAGQWSVYEYVLPGPDGSVAGWVRLFKANGLLNQQPGGADDLFQRMQQDHFKLTRNPARCKGATSEILTSHYASNWGALYKYGVTPTTTGFDEAPTAIIKALKRLTWAGEYAVTGNMQQFQAFNELLLLGYLEKGHIDYHDDGEKTLGPTVATLSLGSDATMHFRPKKNSPIGVSGKGKKATKPDYLKIILNHGDLLVMHGTDIHKYYEHAVNPNGKLRFALTGRYVRPEMMDNAVDRANAFRGGILPPGHEQYDYDGEFNAQPVPRPLNIHAQYEALTRVIVQQGLMTSEAAAQLTRAIEGVLTQS</sequence>
<dbReference type="EMBL" id="FJOG01000022">
    <property type="protein sequence ID" value="CZR62926.1"/>
    <property type="molecule type" value="Genomic_DNA"/>
</dbReference>
<dbReference type="GO" id="GO:0006307">
    <property type="term" value="P:DNA alkylation repair"/>
    <property type="evidence" value="ECO:0007669"/>
    <property type="project" value="TreeGrafter"/>
</dbReference>
<gene>
    <name evidence="4" type="ORF">PAC_12823</name>
</gene>
<feature type="compositionally biased region" description="Basic and acidic residues" evidence="2">
    <location>
        <begin position="122"/>
        <end position="131"/>
    </location>
</feature>
<dbReference type="GO" id="GO:0035516">
    <property type="term" value="F:broad specificity oxidative DNA demethylase activity"/>
    <property type="evidence" value="ECO:0007669"/>
    <property type="project" value="TreeGrafter"/>
</dbReference>
<proteinExistence type="predicted"/>
<feature type="binding site" evidence="1">
    <location>
        <position position="625"/>
    </location>
    <ligand>
        <name>2-oxoglutarate</name>
        <dbReference type="ChEBI" id="CHEBI:16810"/>
    </ligand>
</feature>
<evidence type="ECO:0000256" key="1">
    <source>
        <dbReference type="PIRSR" id="PIRSR632852-1"/>
    </source>
</evidence>
<keyword evidence="5" id="KW-1185">Reference proteome</keyword>
<feature type="domain" description="Fe2OG dioxygenase" evidence="3">
    <location>
        <begin position="616"/>
        <end position="722"/>
    </location>
</feature>
<dbReference type="PANTHER" id="PTHR31573">
    <property type="entry name" value="ALPHA-KETOGLUTARATE-DEPENDENT DIOXYGENASE ALKB HOMOLOG 2"/>
    <property type="match status" value="1"/>
</dbReference>
<dbReference type="GO" id="GO:0051747">
    <property type="term" value="F:cytosine C-5 DNA demethylase activity"/>
    <property type="evidence" value="ECO:0007669"/>
    <property type="project" value="TreeGrafter"/>
</dbReference>
<dbReference type="Proteomes" id="UP000184330">
    <property type="component" value="Unassembled WGS sequence"/>
</dbReference>
<dbReference type="Pfam" id="PF13532">
    <property type="entry name" value="2OG-FeII_Oxy_2"/>
    <property type="match status" value="1"/>
</dbReference>
<dbReference type="AlphaFoldDB" id="A0A1L7XD60"/>
<dbReference type="SUPFAM" id="SSF51197">
    <property type="entry name" value="Clavaminate synthase-like"/>
    <property type="match status" value="1"/>
</dbReference>
<feature type="binding site" evidence="1">
    <location>
        <position position="634"/>
    </location>
    <ligand>
        <name>2-oxoglutarate</name>
        <dbReference type="ChEBI" id="CHEBI:16810"/>
    </ligand>
</feature>
<feature type="region of interest" description="Disordered" evidence="2">
    <location>
        <begin position="122"/>
        <end position="156"/>
    </location>
</feature>
<accession>A0A1L7XD60</accession>